<feature type="signal peptide" evidence="1">
    <location>
        <begin position="1"/>
        <end position="25"/>
    </location>
</feature>
<evidence type="ECO:0008006" key="4">
    <source>
        <dbReference type="Google" id="ProtNLM"/>
    </source>
</evidence>
<evidence type="ECO:0000313" key="3">
    <source>
        <dbReference type="Proteomes" id="UP000199035"/>
    </source>
</evidence>
<dbReference type="EMBL" id="FNPK01000017">
    <property type="protein sequence ID" value="SDY62275.1"/>
    <property type="molecule type" value="Genomic_DNA"/>
</dbReference>
<dbReference type="AlphaFoldDB" id="A0A1H3LEI4"/>
<feature type="chain" id="PRO_5011530147" description="Fels-1 Prophage Protein-like" evidence="1">
    <location>
        <begin position="26"/>
        <end position="112"/>
    </location>
</feature>
<keyword evidence="3" id="KW-1185">Reference proteome</keyword>
<proteinExistence type="predicted"/>
<keyword evidence="1" id="KW-0732">Signal</keyword>
<gene>
    <name evidence="2" type="ORF">SAMN05421643_11719</name>
</gene>
<protein>
    <recommendedName>
        <fullName evidence="4">Fels-1 Prophage Protein-like</fullName>
    </recommendedName>
</protein>
<dbReference type="RefSeq" id="WP_086185917.1">
    <property type="nucleotide sequence ID" value="NZ_FNPK01000017.1"/>
</dbReference>
<name>A0A1H3LEI4_9GAMM</name>
<organism evidence="2 3">
    <name type="scientific">Acinetobacter kyonggiensis</name>
    <dbReference type="NCBI Taxonomy" id="595670"/>
    <lineage>
        <taxon>Bacteria</taxon>
        <taxon>Pseudomonadati</taxon>
        <taxon>Pseudomonadota</taxon>
        <taxon>Gammaproteobacteria</taxon>
        <taxon>Moraxellales</taxon>
        <taxon>Moraxellaceae</taxon>
        <taxon>Acinetobacter</taxon>
    </lineage>
</organism>
<reference evidence="3" key="1">
    <citation type="submission" date="2016-10" db="EMBL/GenBank/DDBJ databases">
        <authorList>
            <person name="Varghese N."/>
            <person name="Submissions S."/>
        </authorList>
    </citation>
    <scope>NUCLEOTIDE SEQUENCE [LARGE SCALE GENOMIC DNA]</scope>
    <source>
        <strain evidence="3">ANC 5109</strain>
    </source>
</reference>
<dbReference type="Proteomes" id="UP000199035">
    <property type="component" value="Unassembled WGS sequence"/>
</dbReference>
<evidence type="ECO:0000313" key="2">
    <source>
        <dbReference type="EMBL" id="SDY62275.1"/>
    </source>
</evidence>
<evidence type="ECO:0000256" key="1">
    <source>
        <dbReference type="SAM" id="SignalP"/>
    </source>
</evidence>
<accession>A0A1H3LEI4</accession>
<sequence>MKFVLSILCGFFFFGGLLISSNVSAEKKETVPWGCDAYGSSMCYFSIHYNSGGNRNFTMHGGERDKVSGVVPVKDQYCVCVGTPTPSDLNQCHNGYQGKFCKRGTVNRSYNN</sequence>